<dbReference type="Gene3D" id="3.20.20.150">
    <property type="entry name" value="Divalent-metal-dependent TIM barrel enzymes"/>
    <property type="match status" value="1"/>
</dbReference>
<dbReference type="GO" id="GO:0016853">
    <property type="term" value="F:isomerase activity"/>
    <property type="evidence" value="ECO:0007669"/>
    <property type="project" value="UniProtKB-KW"/>
</dbReference>
<name>A0ABP8NIG7_9BACT</name>
<dbReference type="EMBL" id="BAABGA010000090">
    <property type="protein sequence ID" value="GAA4467803.1"/>
    <property type="molecule type" value="Genomic_DNA"/>
</dbReference>
<dbReference type="RefSeq" id="WP_339940279.1">
    <property type="nucleotide sequence ID" value="NZ_BAABGA010000090.1"/>
</dbReference>
<evidence type="ECO:0000259" key="1">
    <source>
        <dbReference type="Pfam" id="PF01261"/>
    </source>
</evidence>
<feature type="domain" description="Xylose isomerase-like TIM barrel" evidence="1">
    <location>
        <begin position="55"/>
        <end position="291"/>
    </location>
</feature>
<sequence>MKRRQFLGASVAMSAAALTPRLLLALDKDNVYRNAIGIQLYTLRNQIKDDVAGTLKAVADAGYKQVEPYGFPNAQPMIDAARDNGLAIHSSHFDWDAVVNPDDKGVPPFSEILEKAKDAGLTHLVVPYLAEKNRTTLDDYKVTAERCNKAAEEAQAAGIQLAYHNHAFEFEPKENGRYGYEVLVDEFSDQMKFEIDIFWVQLAGHDPAKLIRKLQGRVSQLHLKDLSKQTPVPTYNGVANEAFEEIGDGVIPMEPIFQAAAEAGVVHCHVEQDQSPEPLASIRQSMTYLKKM</sequence>
<gene>
    <name evidence="2" type="ORF">GCM10023156_58250</name>
</gene>
<dbReference type="PANTHER" id="PTHR12110:SF41">
    <property type="entry name" value="INOSOSE DEHYDRATASE"/>
    <property type="match status" value="1"/>
</dbReference>
<accession>A0ABP8NIG7</accession>
<comment type="caution">
    <text evidence="2">The sequence shown here is derived from an EMBL/GenBank/DDBJ whole genome shotgun (WGS) entry which is preliminary data.</text>
</comment>
<dbReference type="InterPro" id="IPR050312">
    <property type="entry name" value="IolE/XylAMocC-like"/>
</dbReference>
<dbReference type="InterPro" id="IPR036237">
    <property type="entry name" value="Xyl_isomerase-like_sf"/>
</dbReference>
<proteinExistence type="predicted"/>
<evidence type="ECO:0000313" key="2">
    <source>
        <dbReference type="EMBL" id="GAA4467803.1"/>
    </source>
</evidence>
<protein>
    <submittedName>
        <fullName evidence="2">Sugar phosphate isomerase/epimerase</fullName>
    </submittedName>
</protein>
<dbReference type="InterPro" id="IPR013022">
    <property type="entry name" value="Xyl_isomerase-like_TIM-brl"/>
</dbReference>
<dbReference type="PANTHER" id="PTHR12110">
    <property type="entry name" value="HYDROXYPYRUVATE ISOMERASE"/>
    <property type="match status" value="1"/>
</dbReference>
<dbReference type="SUPFAM" id="SSF51658">
    <property type="entry name" value="Xylose isomerase-like"/>
    <property type="match status" value="1"/>
</dbReference>
<keyword evidence="3" id="KW-1185">Reference proteome</keyword>
<evidence type="ECO:0000313" key="3">
    <source>
        <dbReference type="Proteomes" id="UP001500840"/>
    </source>
</evidence>
<keyword evidence="2" id="KW-0413">Isomerase</keyword>
<reference evidence="3" key="1">
    <citation type="journal article" date="2019" name="Int. J. Syst. Evol. Microbiol.">
        <title>The Global Catalogue of Microorganisms (GCM) 10K type strain sequencing project: providing services to taxonomists for standard genome sequencing and annotation.</title>
        <authorList>
            <consortium name="The Broad Institute Genomics Platform"/>
            <consortium name="The Broad Institute Genome Sequencing Center for Infectious Disease"/>
            <person name="Wu L."/>
            <person name="Ma J."/>
        </authorList>
    </citation>
    <scope>NUCLEOTIDE SEQUENCE [LARGE SCALE GENOMIC DNA]</scope>
    <source>
        <strain evidence="3">JCM 17759</strain>
    </source>
</reference>
<organism evidence="2 3">
    <name type="scientific">Novipirellula rosea</name>
    <dbReference type="NCBI Taxonomy" id="1031540"/>
    <lineage>
        <taxon>Bacteria</taxon>
        <taxon>Pseudomonadati</taxon>
        <taxon>Planctomycetota</taxon>
        <taxon>Planctomycetia</taxon>
        <taxon>Pirellulales</taxon>
        <taxon>Pirellulaceae</taxon>
        <taxon>Novipirellula</taxon>
    </lineage>
</organism>
<dbReference type="Pfam" id="PF01261">
    <property type="entry name" value="AP_endonuc_2"/>
    <property type="match status" value="1"/>
</dbReference>
<dbReference type="Proteomes" id="UP001500840">
    <property type="component" value="Unassembled WGS sequence"/>
</dbReference>